<evidence type="ECO:0000256" key="2">
    <source>
        <dbReference type="ARBA" id="ARBA00022741"/>
    </source>
</evidence>
<feature type="domain" description="AIG1-type G" evidence="5">
    <location>
        <begin position="16"/>
        <end position="226"/>
    </location>
</feature>
<dbReference type="SUPFAM" id="SSF52540">
    <property type="entry name" value="P-loop containing nucleoside triphosphate hydrolases"/>
    <property type="match status" value="1"/>
</dbReference>
<dbReference type="eggNOG" id="ENOG502R7PE">
    <property type="taxonomic scope" value="Eukaryota"/>
</dbReference>
<feature type="region of interest" description="Disordered" evidence="4">
    <location>
        <begin position="313"/>
        <end position="334"/>
    </location>
</feature>
<dbReference type="STRING" id="4155.A0A022QBW8"/>
<dbReference type="CDD" id="cd01852">
    <property type="entry name" value="AIG1"/>
    <property type="match status" value="1"/>
</dbReference>
<dbReference type="GO" id="GO:0003924">
    <property type="term" value="F:GTPase activity"/>
    <property type="evidence" value="ECO:0000318"/>
    <property type="project" value="GO_Central"/>
</dbReference>
<sequence length="334" mass="36984">METNANESGVWSSPSSEIKNIVLVGRTGDGKSATGNSILGKRVFKSMSSSIGVTTKCEMHTTVLENGQNLAVIDTPGLFDYSGDSELLLKEMCKCMDMTKDGGIHAIILVMTIRTRFSREEEDGLLMLQNFFGPEIMNYMILVFTGGDQFEEYGMSLDDYLVGSDCPGPLKETLRMCGNRRVLFDNKTTDEAKKSEQQKQLHALLNTVAHNNGGKPYTHDAIVDTNVGEKFTNISSPGAPNKQLALTTKVNSSKADNISGFKSDDHSALIKSYDEQVEIAQLKEEIVRLNALRKSDQEKHKLEIQIERAKRKNKQTINLQSGDGSNTRRSCQML</sequence>
<dbReference type="Proteomes" id="UP000030748">
    <property type="component" value="Unassembled WGS sequence"/>
</dbReference>
<reference evidence="6 7" key="1">
    <citation type="journal article" date="2013" name="Proc. Natl. Acad. Sci. U.S.A.">
        <title>Fine-scale variation in meiotic recombination in Mimulus inferred from population shotgun sequencing.</title>
        <authorList>
            <person name="Hellsten U."/>
            <person name="Wright K.M."/>
            <person name="Jenkins J."/>
            <person name="Shu S."/>
            <person name="Yuan Y."/>
            <person name="Wessler S.R."/>
            <person name="Schmutz J."/>
            <person name="Willis J.H."/>
            <person name="Rokhsar D.S."/>
        </authorList>
    </citation>
    <scope>NUCLEOTIDE SEQUENCE [LARGE SCALE GENOMIC DNA]</scope>
    <source>
        <strain evidence="7">cv. DUN x IM62</strain>
    </source>
</reference>
<accession>A0A022QBW8</accession>
<dbReference type="InterPro" id="IPR045058">
    <property type="entry name" value="GIMA/IAN/Toc"/>
</dbReference>
<evidence type="ECO:0000313" key="6">
    <source>
        <dbReference type="EMBL" id="EYU23980.1"/>
    </source>
</evidence>
<proteinExistence type="inferred from homology"/>
<keyword evidence="7" id="KW-1185">Reference proteome</keyword>
<dbReference type="InterPro" id="IPR006703">
    <property type="entry name" value="G_AIG1"/>
</dbReference>
<dbReference type="Gene3D" id="3.40.50.300">
    <property type="entry name" value="P-loop containing nucleotide triphosphate hydrolases"/>
    <property type="match status" value="1"/>
</dbReference>
<dbReference type="Pfam" id="PF04548">
    <property type="entry name" value="AIG1"/>
    <property type="match status" value="1"/>
</dbReference>
<evidence type="ECO:0000313" key="7">
    <source>
        <dbReference type="Proteomes" id="UP000030748"/>
    </source>
</evidence>
<dbReference type="PANTHER" id="PTHR10903">
    <property type="entry name" value="GTPASE, IMAP FAMILY MEMBER-RELATED"/>
    <property type="match status" value="1"/>
</dbReference>
<evidence type="ECO:0000259" key="5">
    <source>
        <dbReference type="PROSITE" id="PS51720"/>
    </source>
</evidence>
<organism evidence="6 7">
    <name type="scientific">Erythranthe guttata</name>
    <name type="common">Yellow monkey flower</name>
    <name type="synonym">Mimulus guttatus</name>
    <dbReference type="NCBI Taxonomy" id="4155"/>
    <lineage>
        <taxon>Eukaryota</taxon>
        <taxon>Viridiplantae</taxon>
        <taxon>Streptophyta</taxon>
        <taxon>Embryophyta</taxon>
        <taxon>Tracheophyta</taxon>
        <taxon>Spermatophyta</taxon>
        <taxon>Magnoliopsida</taxon>
        <taxon>eudicotyledons</taxon>
        <taxon>Gunneridae</taxon>
        <taxon>Pentapetalae</taxon>
        <taxon>asterids</taxon>
        <taxon>lamiids</taxon>
        <taxon>Lamiales</taxon>
        <taxon>Phrymaceae</taxon>
        <taxon>Erythranthe</taxon>
    </lineage>
</organism>
<evidence type="ECO:0000256" key="4">
    <source>
        <dbReference type="SAM" id="MobiDB-lite"/>
    </source>
</evidence>
<feature type="compositionally biased region" description="Polar residues" evidence="4">
    <location>
        <begin position="315"/>
        <end position="334"/>
    </location>
</feature>
<comment type="similarity">
    <text evidence="1">Belongs to the TRAFAC class TrmE-Era-EngA-EngB-Septin-like GTPase superfamily. AIG1/Toc34/Toc159-like paraseptin GTPase family. IAN subfamily.</text>
</comment>
<dbReference type="EMBL" id="KI632147">
    <property type="protein sequence ID" value="EYU23980.1"/>
    <property type="molecule type" value="Genomic_DNA"/>
</dbReference>
<dbReference type="GO" id="GO:0005525">
    <property type="term" value="F:GTP binding"/>
    <property type="evidence" value="ECO:0007669"/>
    <property type="project" value="UniProtKB-KW"/>
</dbReference>
<evidence type="ECO:0000256" key="1">
    <source>
        <dbReference type="ARBA" id="ARBA00008535"/>
    </source>
</evidence>
<protein>
    <recommendedName>
        <fullName evidence="5">AIG1-type G domain-containing protein</fullName>
    </recommendedName>
</protein>
<dbReference type="AlphaFoldDB" id="A0A022QBW8"/>
<dbReference type="InterPro" id="IPR027417">
    <property type="entry name" value="P-loop_NTPase"/>
</dbReference>
<gene>
    <name evidence="6" type="ORF">MIMGU_mgv1a021512mg</name>
</gene>
<keyword evidence="2" id="KW-0547">Nucleotide-binding</keyword>
<dbReference type="PROSITE" id="PS51720">
    <property type="entry name" value="G_AIG1"/>
    <property type="match status" value="1"/>
</dbReference>
<name>A0A022QBW8_ERYGU</name>
<keyword evidence="3" id="KW-0342">GTP-binding</keyword>
<evidence type="ECO:0000256" key="3">
    <source>
        <dbReference type="ARBA" id="ARBA00023134"/>
    </source>
</evidence>
<dbReference type="PANTHER" id="PTHR10903:SF184">
    <property type="entry name" value="GTP-BINDING PROTEIN A"/>
    <property type="match status" value="1"/>
</dbReference>
<dbReference type="PhylomeDB" id="A0A022QBW8"/>
<dbReference type="FunFam" id="3.40.50.300:FF:000840">
    <property type="entry name" value="Immune-associated nucleotide-binding protein 9"/>
    <property type="match status" value="1"/>
</dbReference>